<reference evidence="2 3" key="1">
    <citation type="submission" date="2017-08" db="EMBL/GenBank/DDBJ databases">
        <title>Complete genome sequence of Mucilaginibacter sp. strain BJC16-A31.</title>
        <authorList>
            <consortium name="Henan University of Science and Technology"/>
            <person name="You X."/>
        </authorList>
    </citation>
    <scope>NUCLEOTIDE SEQUENCE [LARGE SCALE GENOMIC DNA]</scope>
    <source>
        <strain evidence="2 3">BJC16-A31</strain>
    </source>
</reference>
<evidence type="ECO:0000313" key="3">
    <source>
        <dbReference type="Proteomes" id="UP000215002"/>
    </source>
</evidence>
<dbReference type="Proteomes" id="UP000215002">
    <property type="component" value="Chromosome"/>
</dbReference>
<dbReference type="RefSeq" id="WP_094569817.1">
    <property type="nucleotide sequence ID" value="NZ_CP022743.1"/>
</dbReference>
<accession>A0A223NUB6</accession>
<dbReference type="EMBL" id="CP022743">
    <property type="protein sequence ID" value="ASU33350.1"/>
    <property type="molecule type" value="Genomic_DNA"/>
</dbReference>
<protein>
    <submittedName>
        <fullName evidence="2">Uncharacterized protein</fullName>
    </submittedName>
</protein>
<evidence type="ECO:0000313" key="2">
    <source>
        <dbReference type="EMBL" id="ASU33350.1"/>
    </source>
</evidence>
<feature type="compositionally biased region" description="Polar residues" evidence="1">
    <location>
        <begin position="40"/>
        <end position="51"/>
    </location>
</feature>
<dbReference type="KEGG" id="muc:MuYL_1452"/>
<proteinExistence type="predicted"/>
<name>A0A223NUB6_9SPHI</name>
<organism evidence="2 3">
    <name type="scientific">Mucilaginibacter xinganensis</name>
    <dbReference type="NCBI Taxonomy" id="1234841"/>
    <lineage>
        <taxon>Bacteria</taxon>
        <taxon>Pseudomonadati</taxon>
        <taxon>Bacteroidota</taxon>
        <taxon>Sphingobacteriia</taxon>
        <taxon>Sphingobacteriales</taxon>
        <taxon>Sphingobacteriaceae</taxon>
        <taxon>Mucilaginibacter</taxon>
    </lineage>
</organism>
<keyword evidence="3" id="KW-1185">Reference proteome</keyword>
<feature type="compositionally biased region" description="Acidic residues" evidence="1">
    <location>
        <begin position="52"/>
        <end position="61"/>
    </location>
</feature>
<feature type="compositionally biased region" description="Polar residues" evidence="1">
    <location>
        <begin position="1"/>
        <end position="19"/>
    </location>
</feature>
<feature type="region of interest" description="Disordered" evidence="1">
    <location>
        <begin position="1"/>
        <end position="102"/>
    </location>
</feature>
<gene>
    <name evidence="2" type="ORF">MuYL_1452</name>
</gene>
<sequence>METTDPQDSKVVSNEQTSPGVFEPGKDAADQEDYPETGAKTLSSAETNSSDLETEPLDDEDKTPVNYLTMAKNEIVSRIDRKGKPPGNDQGNETLQEAAGKTDDIENLNTLAIRSFQTSDQYARSLKLP</sequence>
<dbReference type="AlphaFoldDB" id="A0A223NUB6"/>
<evidence type="ECO:0000256" key="1">
    <source>
        <dbReference type="SAM" id="MobiDB-lite"/>
    </source>
</evidence>